<proteinExistence type="predicted"/>
<name>A0A5C4ML77_9RHOB</name>
<evidence type="ECO:0000313" key="2">
    <source>
        <dbReference type="Proteomes" id="UP000305887"/>
    </source>
</evidence>
<dbReference type="Proteomes" id="UP000305887">
    <property type="component" value="Unassembled WGS sequence"/>
</dbReference>
<evidence type="ECO:0000313" key="1">
    <source>
        <dbReference type="EMBL" id="TNC43791.1"/>
    </source>
</evidence>
<dbReference type="RefSeq" id="WP_139079062.1">
    <property type="nucleotide sequence ID" value="NZ_VDFU01000060.1"/>
</dbReference>
<comment type="caution">
    <text evidence="1">The sequence shown here is derived from an EMBL/GenBank/DDBJ whole genome shotgun (WGS) entry which is preliminary data.</text>
</comment>
<accession>A0A5C4ML77</accession>
<evidence type="ECO:0008006" key="3">
    <source>
        <dbReference type="Google" id="ProtNLM"/>
    </source>
</evidence>
<gene>
    <name evidence="1" type="ORF">FHG66_20780</name>
</gene>
<keyword evidence="2" id="KW-1185">Reference proteome</keyword>
<organism evidence="1 2">
    <name type="scientific">Rubellimicrobium rubrum</name>
    <dbReference type="NCBI Taxonomy" id="2585369"/>
    <lineage>
        <taxon>Bacteria</taxon>
        <taxon>Pseudomonadati</taxon>
        <taxon>Pseudomonadota</taxon>
        <taxon>Alphaproteobacteria</taxon>
        <taxon>Rhodobacterales</taxon>
        <taxon>Roseobacteraceae</taxon>
        <taxon>Rubellimicrobium</taxon>
    </lineage>
</organism>
<reference evidence="1 2" key="1">
    <citation type="submission" date="2019-06" db="EMBL/GenBank/DDBJ databases">
        <title>YIM 131921 draft genome.</title>
        <authorList>
            <person name="Jiang L."/>
        </authorList>
    </citation>
    <scope>NUCLEOTIDE SEQUENCE [LARGE SCALE GENOMIC DNA]</scope>
    <source>
        <strain evidence="1 2">YIM 131921</strain>
    </source>
</reference>
<dbReference type="AlphaFoldDB" id="A0A5C4ML77"/>
<sequence length="195" mass="22508">MNAMTALANLRHFLEPWDRYGFDQRHDALIWGSSTETTNRGWLHQVMLPHASEELDRFHAENRFLEAFRHPRLWCEMNGFNLFSKAFSLFGPALHSEPPRVWRAYNVVTTNMGQGGFHQRFDGIIFGGAEHGRRSVWLLETRSGEVVSADRETSQEIFRWPDFDSFLPAALNELAANWSEDERRVTHLSFVTGGA</sequence>
<dbReference type="EMBL" id="VDFU01000060">
    <property type="protein sequence ID" value="TNC43791.1"/>
    <property type="molecule type" value="Genomic_DNA"/>
</dbReference>
<protein>
    <recommendedName>
        <fullName evidence="3">SMI1/KNR4 family protein</fullName>
    </recommendedName>
</protein>